<reference evidence="1" key="1">
    <citation type="submission" date="2023-04" db="EMBL/GenBank/DDBJ databases">
        <title>A chromosome-level genome assembly of the parasitoid wasp Eretmocerus hayati.</title>
        <authorList>
            <person name="Zhong Y."/>
            <person name="Liu S."/>
            <person name="Liu Y."/>
        </authorList>
    </citation>
    <scope>NUCLEOTIDE SEQUENCE</scope>
    <source>
        <strain evidence="1">ZJU_SS_LIU_2023</strain>
    </source>
</reference>
<sequence>MPKGPRIKNSTFQEEWLDPEMHPGVFWVRKSIYKSEPRCSFSPKSAADEKSETVGRIGKVTTDETSTNKKLITDTCEPSPREKAKDTSMTCSPQSITHLMNKNDVVDAEILWTLDHASNKSSVRSASNSAKLFPRMFPDSLIAQKFQMQKDELSYSNSFGLGPYFRDELISFVRGCNFFAASFDGSLDTVAQKGQMDIILRFFFGDKVVTRYLTSTFLGHATASDLLKAFIQEFEIHQLDLEKMVQLSMDGPNGNKKFQEKRDFCQFLNESADYPKLIDTGTCILHIVNGSYKRGHNVVEWTVNDFLRAIYYMFKNFPTRRADYKHFTCSQSFQQKFCFIRWLENSAVVQRALEIIDSLKVYVKVVEKNPPESNNYHKVAKFLQDILLKAKLSFMISISQQIKSFLTKYQTESPIMPFLMNDLYQLLKNLMARVVKTKTLDAVKNVGDLLKVDLKNVPCLRSVKMVDIGFAASASLNAVENLKEVENQSFRLQCQKFIIAVCQKLRKDSSLSTSS</sequence>
<gene>
    <name evidence="1" type="ORF">QAD02_007404</name>
</gene>
<proteinExistence type="predicted"/>
<evidence type="ECO:0000313" key="2">
    <source>
        <dbReference type="Proteomes" id="UP001239111"/>
    </source>
</evidence>
<dbReference type="Proteomes" id="UP001239111">
    <property type="component" value="Chromosome 4"/>
</dbReference>
<comment type="caution">
    <text evidence="1">The sequence shown here is derived from an EMBL/GenBank/DDBJ whole genome shotgun (WGS) entry which is preliminary data.</text>
</comment>
<keyword evidence="2" id="KW-1185">Reference proteome</keyword>
<organism evidence="1 2">
    <name type="scientific">Eretmocerus hayati</name>
    <dbReference type="NCBI Taxonomy" id="131215"/>
    <lineage>
        <taxon>Eukaryota</taxon>
        <taxon>Metazoa</taxon>
        <taxon>Ecdysozoa</taxon>
        <taxon>Arthropoda</taxon>
        <taxon>Hexapoda</taxon>
        <taxon>Insecta</taxon>
        <taxon>Pterygota</taxon>
        <taxon>Neoptera</taxon>
        <taxon>Endopterygota</taxon>
        <taxon>Hymenoptera</taxon>
        <taxon>Apocrita</taxon>
        <taxon>Proctotrupomorpha</taxon>
        <taxon>Chalcidoidea</taxon>
        <taxon>Aphelinidae</taxon>
        <taxon>Aphelininae</taxon>
        <taxon>Eretmocerus</taxon>
    </lineage>
</organism>
<dbReference type="EMBL" id="CM056744">
    <property type="protein sequence ID" value="KAJ8665742.1"/>
    <property type="molecule type" value="Genomic_DNA"/>
</dbReference>
<evidence type="ECO:0000313" key="1">
    <source>
        <dbReference type="EMBL" id="KAJ8665742.1"/>
    </source>
</evidence>
<protein>
    <submittedName>
        <fullName evidence="1">Uncharacterized protein</fullName>
    </submittedName>
</protein>
<name>A0ACC2N610_9HYME</name>
<accession>A0ACC2N610</accession>